<keyword evidence="5 7" id="KW-1133">Transmembrane helix</keyword>
<dbReference type="HOGENOM" id="CLU_012893_5_1_11"/>
<feature type="transmembrane region" description="Helical" evidence="7">
    <location>
        <begin position="350"/>
        <end position="373"/>
    </location>
</feature>
<feature type="transmembrane region" description="Helical" evidence="7">
    <location>
        <begin position="129"/>
        <end position="150"/>
    </location>
</feature>
<feature type="transmembrane region" description="Helical" evidence="7">
    <location>
        <begin position="162"/>
        <end position="183"/>
    </location>
</feature>
<dbReference type="PROSITE" id="PS51257">
    <property type="entry name" value="PROKAR_LIPOPROTEIN"/>
    <property type="match status" value="1"/>
</dbReference>
<comment type="subcellular location">
    <subcellularLocation>
        <location evidence="1">Cell membrane</location>
        <topology evidence="1">Multi-pass membrane protein</topology>
    </subcellularLocation>
</comment>
<evidence type="ECO:0000256" key="5">
    <source>
        <dbReference type="ARBA" id="ARBA00022989"/>
    </source>
</evidence>
<dbReference type="STRING" id="1683.Bang102_005250"/>
<feature type="transmembrane region" description="Helical" evidence="7">
    <location>
        <begin position="88"/>
        <end position="109"/>
    </location>
</feature>
<comment type="caution">
    <text evidence="8">The sequence shown here is derived from an EMBL/GenBank/DDBJ whole genome shotgun (WGS) entry which is preliminary data.</text>
</comment>
<evidence type="ECO:0000256" key="4">
    <source>
        <dbReference type="ARBA" id="ARBA00022692"/>
    </source>
</evidence>
<dbReference type="InterPro" id="IPR002528">
    <property type="entry name" value="MATE_fam"/>
</dbReference>
<dbReference type="Proteomes" id="UP000006408">
    <property type="component" value="Unassembled WGS sequence"/>
</dbReference>
<evidence type="ECO:0000256" key="2">
    <source>
        <dbReference type="ARBA" id="ARBA00022448"/>
    </source>
</evidence>
<dbReference type="InterPro" id="IPR048279">
    <property type="entry name" value="MdtK-like"/>
</dbReference>
<accession>C4FED8</accession>
<keyword evidence="3" id="KW-1003">Cell membrane</keyword>
<keyword evidence="4 7" id="KW-0812">Transmembrane</keyword>
<dbReference type="PATRIC" id="fig|518635.17.peg.621"/>
<keyword evidence="6 7" id="KW-0472">Membrane</keyword>
<proteinExistence type="predicted"/>
<dbReference type="InterPro" id="IPR047135">
    <property type="entry name" value="YsiQ"/>
</dbReference>
<dbReference type="PIRSF" id="PIRSF006603">
    <property type="entry name" value="DinF"/>
    <property type="match status" value="1"/>
</dbReference>
<feature type="transmembrane region" description="Helical" evidence="7">
    <location>
        <begin position="385"/>
        <end position="408"/>
    </location>
</feature>
<evidence type="ECO:0000256" key="6">
    <source>
        <dbReference type="ARBA" id="ARBA00023136"/>
    </source>
</evidence>
<keyword evidence="2" id="KW-0813">Transport</keyword>
<dbReference type="PANTHER" id="PTHR42925">
    <property type="entry name" value="MULTIDRUG AND TOXIN EFFLUX PROTEIN MATE FAMILY"/>
    <property type="match status" value="1"/>
</dbReference>
<keyword evidence="9" id="KW-1185">Reference proteome</keyword>
<dbReference type="NCBIfam" id="TIGR00797">
    <property type="entry name" value="matE"/>
    <property type="match status" value="1"/>
</dbReference>
<feature type="transmembrane region" description="Helical" evidence="7">
    <location>
        <begin position="414"/>
        <end position="433"/>
    </location>
</feature>
<dbReference type="AlphaFoldDB" id="C4FED8"/>
<evidence type="ECO:0000256" key="1">
    <source>
        <dbReference type="ARBA" id="ARBA00004651"/>
    </source>
</evidence>
<gene>
    <name evidence="8" type="ORF">BIFANG_02678</name>
</gene>
<feature type="transmembrane region" description="Helical" evidence="7">
    <location>
        <begin position="319"/>
        <end position="338"/>
    </location>
</feature>
<dbReference type="CDD" id="cd13134">
    <property type="entry name" value="MATE_like_8"/>
    <property type="match status" value="1"/>
</dbReference>
<dbReference type="EMBL" id="ABYS02000004">
    <property type="protein sequence ID" value="EEP21319.1"/>
    <property type="molecule type" value="Genomic_DNA"/>
</dbReference>
<dbReference type="RefSeq" id="WP_003825977.1">
    <property type="nucleotide sequence ID" value="NZ_JDTY01000001.1"/>
</dbReference>
<dbReference type="KEGG" id="bang:BBAG_0599"/>
<evidence type="ECO:0000256" key="3">
    <source>
        <dbReference type="ARBA" id="ARBA00022475"/>
    </source>
</evidence>
<dbReference type="GO" id="GO:0015297">
    <property type="term" value="F:antiporter activity"/>
    <property type="evidence" value="ECO:0007669"/>
    <property type="project" value="InterPro"/>
</dbReference>
<dbReference type="GO" id="GO:0005886">
    <property type="term" value="C:plasma membrane"/>
    <property type="evidence" value="ECO:0007669"/>
    <property type="project" value="UniProtKB-SubCell"/>
</dbReference>
<reference evidence="8" key="1">
    <citation type="submission" date="2009-04" db="EMBL/GenBank/DDBJ databases">
        <authorList>
            <person name="Weinstock G."/>
            <person name="Sodergren E."/>
            <person name="Clifton S."/>
            <person name="Fulton L."/>
            <person name="Fulton B."/>
            <person name="Courtney L."/>
            <person name="Fronick C."/>
            <person name="Harrison M."/>
            <person name="Strong C."/>
            <person name="Farmer C."/>
            <person name="Delahaunty K."/>
            <person name="Markovic C."/>
            <person name="Hall O."/>
            <person name="Minx P."/>
            <person name="Tomlinson C."/>
            <person name="Mitreva M."/>
            <person name="Nelson J."/>
            <person name="Hou S."/>
            <person name="Wollam A."/>
            <person name="Pepin K.H."/>
            <person name="Johnson M."/>
            <person name="Bhonagiri V."/>
            <person name="Nash W.E."/>
            <person name="Warren W."/>
            <person name="Chinwalla A."/>
            <person name="Mardis E.R."/>
            <person name="Wilson R.K."/>
        </authorList>
    </citation>
    <scope>NUCLEOTIDE SEQUENCE [LARGE SCALE GENOMIC DNA]</scope>
    <source>
        <strain evidence="8">DSM 20098</strain>
    </source>
</reference>
<protein>
    <submittedName>
        <fullName evidence="8">MATE efflux family protein</fullName>
    </submittedName>
</protein>
<evidence type="ECO:0000313" key="8">
    <source>
        <dbReference type="EMBL" id="EEP21319.1"/>
    </source>
</evidence>
<sequence length="451" mass="48732">MMPRRMFLRQVLTLALPIAFQQLMLSLSSCADTLMVTAVGQDELSAVSLATQFQFIFSLFLAALTLGMSVLVAQYWGAGDTDAVERVLAFIMLYASLLSLVFFAATLLLPYQLMSVMTNDAALTAIGAQYLRISSVSYLFIGLSQIYLCLMKNVGAAVTGMMVSTVGVAVHIVMNAVLIYGWMGMPKLGVLGAAASTVLSRAIELTWSVIAARHSGRPRMRLRMMLHPDVPLQKDFWRYSLPVLGNELVWGCGFTMYTVIMGHLGADAVAANSVANIVKDLLVCLSLGLGNAGGILVGNLLGRNAFDQARIMGDRLCKLVALVGGGTGLLIIAARPLALRWAGLTPQSTHYLSIMLFICAYYAACGCMTNLTIAGIFPAGGDARFGLVCDAIVMWLIVVPVGLLAAFVLKLPVLAVYALLNTDECIKLVPALIHYRKYRWVRNVTRSAKDR</sequence>
<evidence type="ECO:0000256" key="7">
    <source>
        <dbReference type="SAM" id="Phobius"/>
    </source>
</evidence>
<dbReference type="Pfam" id="PF01554">
    <property type="entry name" value="MatE"/>
    <property type="match status" value="2"/>
</dbReference>
<dbReference type="GO" id="GO:0042910">
    <property type="term" value="F:xenobiotic transmembrane transporter activity"/>
    <property type="evidence" value="ECO:0007669"/>
    <property type="project" value="InterPro"/>
</dbReference>
<organism evidence="8 9">
    <name type="scientific">Bifidobacterium angulatum DSM 20098 = JCM 7096</name>
    <dbReference type="NCBI Taxonomy" id="518635"/>
    <lineage>
        <taxon>Bacteria</taxon>
        <taxon>Bacillati</taxon>
        <taxon>Actinomycetota</taxon>
        <taxon>Actinomycetes</taxon>
        <taxon>Bifidobacteriales</taxon>
        <taxon>Bifidobacteriaceae</taxon>
        <taxon>Bifidobacterium</taxon>
    </lineage>
</organism>
<dbReference type="PANTHER" id="PTHR42925:SF2">
    <property type="entry name" value="NA+ DRIVEN MULTIDRUG EFFLUX PUMP"/>
    <property type="match status" value="1"/>
</dbReference>
<feature type="transmembrane region" description="Helical" evidence="7">
    <location>
        <begin position="54"/>
        <end position="76"/>
    </location>
</feature>
<evidence type="ECO:0000313" key="9">
    <source>
        <dbReference type="Proteomes" id="UP000006408"/>
    </source>
</evidence>
<name>C4FED8_9BIFI</name>
<dbReference type="eggNOG" id="COG0534">
    <property type="taxonomic scope" value="Bacteria"/>
</dbReference>